<protein>
    <submittedName>
        <fullName evidence="3">Uncharacterized protein</fullName>
    </submittedName>
</protein>
<proteinExistence type="predicted"/>
<reference evidence="3" key="1">
    <citation type="submission" date="2021-11" db="EMBL/GenBank/DDBJ databases">
        <authorList>
            <consortium name="Genoscope - CEA"/>
            <person name="William W."/>
        </authorList>
    </citation>
    <scope>NUCLEOTIDE SEQUENCE</scope>
</reference>
<organism evidence="3 4">
    <name type="scientific">Pelagomonas calceolata</name>
    <dbReference type="NCBI Taxonomy" id="35677"/>
    <lineage>
        <taxon>Eukaryota</taxon>
        <taxon>Sar</taxon>
        <taxon>Stramenopiles</taxon>
        <taxon>Ochrophyta</taxon>
        <taxon>Pelagophyceae</taxon>
        <taxon>Pelagomonadales</taxon>
        <taxon>Pelagomonadaceae</taxon>
        <taxon>Pelagomonas</taxon>
    </lineage>
</organism>
<name>A0A8J2SRE7_9STRA</name>
<dbReference type="Proteomes" id="UP000789595">
    <property type="component" value="Unassembled WGS sequence"/>
</dbReference>
<keyword evidence="2" id="KW-1133">Transmembrane helix</keyword>
<gene>
    <name evidence="3" type="ORF">PECAL_6P01430</name>
</gene>
<accession>A0A8J2SRE7</accession>
<evidence type="ECO:0000256" key="2">
    <source>
        <dbReference type="SAM" id="Phobius"/>
    </source>
</evidence>
<keyword evidence="4" id="KW-1185">Reference proteome</keyword>
<evidence type="ECO:0000313" key="4">
    <source>
        <dbReference type="Proteomes" id="UP000789595"/>
    </source>
</evidence>
<feature type="transmembrane region" description="Helical" evidence="2">
    <location>
        <begin position="44"/>
        <end position="62"/>
    </location>
</feature>
<feature type="compositionally biased region" description="Basic and acidic residues" evidence="1">
    <location>
        <begin position="8"/>
        <end position="28"/>
    </location>
</feature>
<evidence type="ECO:0000256" key="1">
    <source>
        <dbReference type="SAM" id="MobiDB-lite"/>
    </source>
</evidence>
<keyword evidence="2" id="KW-0472">Membrane</keyword>
<keyword evidence="2" id="KW-0812">Transmembrane</keyword>
<dbReference type="EMBL" id="CAKKNE010000006">
    <property type="protein sequence ID" value="CAH0378556.1"/>
    <property type="molecule type" value="Genomic_DNA"/>
</dbReference>
<feature type="region of interest" description="Disordered" evidence="1">
    <location>
        <begin position="1"/>
        <end position="28"/>
    </location>
</feature>
<dbReference type="AlphaFoldDB" id="A0A8J2SRE7"/>
<comment type="caution">
    <text evidence="3">The sequence shown here is derived from an EMBL/GenBank/DDBJ whole genome shotgun (WGS) entry which is preliminary data.</text>
</comment>
<sequence length="284" mass="32422">MGARKREKAQEKKANTRKKQADYERRRDAYNAKRRQAGMSVLRGLHRIFLVILAVGLMMRFARFKLENNEKLTRTTSNETLVTIRRDVFGVAVRASLDTCAVGGSFTSKGLTEARSKLKCLWPLMSNRDPNATYFVLRRRTCEAWRLAVFRPVVGQAYAAHSIDIWSGDNVSAALLDEKWLNDKGGQRQAREDLVKSLDAAPFSEGGWKGSAEILQRAAHFRRRDDDSSFLASLAKVSPPENSLVRLRGDSFYRVSDAVVLEQYRVPERSLRRVDHWREETNVC</sequence>
<evidence type="ECO:0000313" key="3">
    <source>
        <dbReference type="EMBL" id="CAH0378556.1"/>
    </source>
</evidence>